<dbReference type="EMBL" id="MU129012">
    <property type="protein sequence ID" value="KAF9510682.1"/>
    <property type="molecule type" value="Genomic_DNA"/>
</dbReference>
<evidence type="ECO:0000256" key="1">
    <source>
        <dbReference type="SAM" id="Phobius"/>
    </source>
</evidence>
<feature type="transmembrane region" description="Helical" evidence="1">
    <location>
        <begin position="86"/>
        <end position="107"/>
    </location>
</feature>
<dbReference type="Proteomes" id="UP000886523">
    <property type="component" value="Unassembled WGS sequence"/>
</dbReference>
<keyword evidence="1" id="KW-0472">Membrane</keyword>
<reference evidence="2" key="1">
    <citation type="journal article" date="2020" name="Nat. Commun.">
        <title>Large-scale genome sequencing of mycorrhizal fungi provides insights into the early evolution of symbiotic traits.</title>
        <authorList>
            <person name="Miyauchi S."/>
            <person name="Kiss E."/>
            <person name="Kuo A."/>
            <person name="Drula E."/>
            <person name="Kohler A."/>
            <person name="Sanchez-Garcia M."/>
            <person name="Morin E."/>
            <person name="Andreopoulos B."/>
            <person name="Barry K.W."/>
            <person name="Bonito G."/>
            <person name="Buee M."/>
            <person name="Carver A."/>
            <person name="Chen C."/>
            <person name="Cichocki N."/>
            <person name="Clum A."/>
            <person name="Culley D."/>
            <person name="Crous P.W."/>
            <person name="Fauchery L."/>
            <person name="Girlanda M."/>
            <person name="Hayes R.D."/>
            <person name="Keri Z."/>
            <person name="LaButti K."/>
            <person name="Lipzen A."/>
            <person name="Lombard V."/>
            <person name="Magnuson J."/>
            <person name="Maillard F."/>
            <person name="Murat C."/>
            <person name="Nolan M."/>
            <person name="Ohm R.A."/>
            <person name="Pangilinan J."/>
            <person name="Pereira M.F."/>
            <person name="Perotto S."/>
            <person name="Peter M."/>
            <person name="Pfister S."/>
            <person name="Riley R."/>
            <person name="Sitrit Y."/>
            <person name="Stielow J.B."/>
            <person name="Szollosi G."/>
            <person name="Zifcakova L."/>
            <person name="Stursova M."/>
            <person name="Spatafora J.W."/>
            <person name="Tedersoo L."/>
            <person name="Vaario L.M."/>
            <person name="Yamada A."/>
            <person name="Yan M."/>
            <person name="Wang P."/>
            <person name="Xu J."/>
            <person name="Bruns T."/>
            <person name="Baldrian P."/>
            <person name="Vilgalys R."/>
            <person name="Dunand C."/>
            <person name="Henrissat B."/>
            <person name="Grigoriev I.V."/>
            <person name="Hibbett D."/>
            <person name="Nagy L.G."/>
            <person name="Martin F.M."/>
        </authorList>
    </citation>
    <scope>NUCLEOTIDE SEQUENCE</scope>
    <source>
        <strain evidence="2">UP504</strain>
    </source>
</reference>
<sequence>MHRMKETSPAWTWLRRLFPCCGSHQNLEDVMEEKTVVPPVSASAMASAERALRWISKVPGARRAEVKIGSALEMIKGLNVLRGIHIYIYIYYSSYSTSSPLFLYLLLARPAPTTRRP</sequence>
<comment type="caution">
    <text evidence="2">The sequence shown here is derived from an EMBL/GenBank/DDBJ whole genome shotgun (WGS) entry which is preliminary data.</text>
</comment>
<keyword evidence="3" id="KW-1185">Reference proteome</keyword>
<evidence type="ECO:0000313" key="2">
    <source>
        <dbReference type="EMBL" id="KAF9510682.1"/>
    </source>
</evidence>
<gene>
    <name evidence="2" type="ORF">BS47DRAFT_50689</name>
</gene>
<name>A0A9P6DR37_9AGAM</name>
<keyword evidence="1" id="KW-0812">Transmembrane</keyword>
<organism evidence="2 3">
    <name type="scientific">Hydnum rufescens UP504</name>
    <dbReference type="NCBI Taxonomy" id="1448309"/>
    <lineage>
        <taxon>Eukaryota</taxon>
        <taxon>Fungi</taxon>
        <taxon>Dikarya</taxon>
        <taxon>Basidiomycota</taxon>
        <taxon>Agaricomycotina</taxon>
        <taxon>Agaricomycetes</taxon>
        <taxon>Cantharellales</taxon>
        <taxon>Hydnaceae</taxon>
        <taxon>Hydnum</taxon>
    </lineage>
</organism>
<keyword evidence="1" id="KW-1133">Transmembrane helix</keyword>
<accession>A0A9P6DR37</accession>
<dbReference type="AlphaFoldDB" id="A0A9P6DR37"/>
<protein>
    <submittedName>
        <fullName evidence="2">Uncharacterized protein</fullName>
    </submittedName>
</protein>
<proteinExistence type="predicted"/>
<evidence type="ECO:0000313" key="3">
    <source>
        <dbReference type="Proteomes" id="UP000886523"/>
    </source>
</evidence>